<keyword evidence="2" id="KW-1185">Reference proteome</keyword>
<dbReference type="SUPFAM" id="SSF56784">
    <property type="entry name" value="HAD-like"/>
    <property type="match status" value="1"/>
</dbReference>
<dbReference type="EMBL" id="JAUSUR010000003">
    <property type="protein sequence ID" value="MDQ0361263.1"/>
    <property type="molecule type" value="Genomic_DNA"/>
</dbReference>
<dbReference type="SFLD" id="SFLDS00003">
    <property type="entry name" value="Haloacid_Dehalogenase"/>
    <property type="match status" value="1"/>
</dbReference>
<dbReference type="Proteomes" id="UP001230220">
    <property type="component" value="Unassembled WGS sequence"/>
</dbReference>
<dbReference type="NCBIfam" id="TIGR01484">
    <property type="entry name" value="HAD-SF-IIB"/>
    <property type="match status" value="1"/>
</dbReference>
<evidence type="ECO:0000313" key="2">
    <source>
        <dbReference type="Proteomes" id="UP001230220"/>
    </source>
</evidence>
<dbReference type="RefSeq" id="WP_307407839.1">
    <property type="nucleotide sequence ID" value="NZ_JAUSUR010000003.1"/>
</dbReference>
<organism evidence="1 2">
    <name type="scientific">Breznakia pachnodae</name>
    <dbReference type="NCBI Taxonomy" id="265178"/>
    <lineage>
        <taxon>Bacteria</taxon>
        <taxon>Bacillati</taxon>
        <taxon>Bacillota</taxon>
        <taxon>Erysipelotrichia</taxon>
        <taxon>Erysipelotrichales</taxon>
        <taxon>Erysipelotrichaceae</taxon>
        <taxon>Breznakia</taxon>
    </lineage>
</organism>
<protein>
    <submittedName>
        <fullName evidence="1">Cof subfamily protein (Haloacid dehalogenase superfamily)</fullName>
    </submittedName>
</protein>
<evidence type="ECO:0000313" key="1">
    <source>
        <dbReference type="EMBL" id="MDQ0361263.1"/>
    </source>
</evidence>
<dbReference type="Gene3D" id="3.40.50.1000">
    <property type="entry name" value="HAD superfamily/HAD-like"/>
    <property type="match status" value="1"/>
</dbReference>
<dbReference type="PANTHER" id="PTHR10000:SF8">
    <property type="entry name" value="HAD SUPERFAMILY HYDROLASE-LIKE, TYPE 3"/>
    <property type="match status" value="1"/>
</dbReference>
<reference evidence="1 2" key="1">
    <citation type="submission" date="2023-07" db="EMBL/GenBank/DDBJ databases">
        <title>Genomic Encyclopedia of Type Strains, Phase IV (KMG-IV): sequencing the most valuable type-strain genomes for metagenomic binning, comparative biology and taxonomic classification.</title>
        <authorList>
            <person name="Goeker M."/>
        </authorList>
    </citation>
    <scope>NUCLEOTIDE SEQUENCE [LARGE SCALE GENOMIC DNA]</scope>
    <source>
        <strain evidence="1 2">DSM 16784</strain>
    </source>
</reference>
<dbReference type="InterPro" id="IPR006379">
    <property type="entry name" value="HAD-SF_hydro_IIB"/>
</dbReference>
<dbReference type="Gene3D" id="3.30.1240.10">
    <property type="match status" value="1"/>
</dbReference>
<proteinExistence type="predicted"/>
<dbReference type="PANTHER" id="PTHR10000">
    <property type="entry name" value="PHOSPHOSERINE PHOSPHATASE"/>
    <property type="match status" value="1"/>
</dbReference>
<gene>
    <name evidence="1" type="ORF">J2S15_002010</name>
</gene>
<comment type="caution">
    <text evidence="1">The sequence shown here is derived from an EMBL/GenBank/DDBJ whole genome shotgun (WGS) entry which is preliminary data.</text>
</comment>
<dbReference type="InterPro" id="IPR023214">
    <property type="entry name" value="HAD_sf"/>
</dbReference>
<accession>A0ABU0E2Z1</accession>
<sequence length="273" mass="31973">MIKLFLSDLDGTLLDKNMQFRDYDIEAIKQLKDAGIEFGIVTGRDLGVYYTHVKPVLKFDMDYIGNNGGTVFADEKKIYEMNMNSQEIYEMMKHIQDVYLEDVYPFVADDHCNFYFYNKRPKDLFWKDAIEFMGQVGTISDIDLLDYLSEPKDGIVKISFYTREVDPSRMSKKLQELYGDKFEISMTHFHFVELTTKGIHKGTAIHKLLEYRGLQPDEVAVIGDGENDIPMFKMFEHSFVMDRANDDVKQYGKYKVERVKDAILMILEEERND</sequence>
<dbReference type="SFLD" id="SFLDG01140">
    <property type="entry name" value="C2.B:_Phosphomannomutase_and_P"/>
    <property type="match status" value="1"/>
</dbReference>
<name>A0ABU0E2Z1_9FIRM</name>
<dbReference type="Pfam" id="PF08282">
    <property type="entry name" value="Hydrolase_3"/>
    <property type="match status" value="1"/>
</dbReference>
<dbReference type="NCBIfam" id="TIGR00099">
    <property type="entry name" value="Cof-subfamily"/>
    <property type="match status" value="1"/>
</dbReference>
<dbReference type="InterPro" id="IPR000150">
    <property type="entry name" value="Cof"/>
</dbReference>
<dbReference type="InterPro" id="IPR036412">
    <property type="entry name" value="HAD-like_sf"/>
</dbReference>